<evidence type="ECO:0000256" key="7">
    <source>
        <dbReference type="ARBA" id="ARBA00022729"/>
    </source>
</evidence>
<comment type="function">
    <text evidence="1">Removes C-terminal D-alanyl residues from sugar-peptide cell wall precursors.</text>
</comment>
<dbReference type="EMBL" id="CBXI010000044">
    <property type="protein sequence ID" value="CDL92646.1"/>
    <property type="molecule type" value="Genomic_DNA"/>
</dbReference>
<feature type="active site" evidence="13">
    <location>
        <position position="120"/>
    </location>
</feature>
<dbReference type="InterPro" id="IPR001967">
    <property type="entry name" value="Peptidase_S11_N"/>
</dbReference>
<evidence type="ECO:0000256" key="4">
    <source>
        <dbReference type="ARBA" id="ARBA00012448"/>
    </source>
</evidence>
<dbReference type="GO" id="GO:0009002">
    <property type="term" value="F:serine-type D-Ala-D-Ala carboxypeptidase activity"/>
    <property type="evidence" value="ECO:0007669"/>
    <property type="project" value="UniProtKB-EC"/>
</dbReference>
<evidence type="ECO:0000256" key="10">
    <source>
        <dbReference type="ARBA" id="ARBA00022984"/>
    </source>
</evidence>
<feature type="active site" description="Acyl-ester intermediate" evidence="13">
    <location>
        <position position="65"/>
    </location>
</feature>
<evidence type="ECO:0000256" key="12">
    <source>
        <dbReference type="ARBA" id="ARBA00034000"/>
    </source>
</evidence>
<dbReference type="SMART" id="SM00936">
    <property type="entry name" value="PBP5_C"/>
    <property type="match status" value="1"/>
</dbReference>
<gene>
    <name evidence="17" type="ORF">CTDIVETGP_2716</name>
</gene>
<dbReference type="Proteomes" id="UP000019482">
    <property type="component" value="Unassembled WGS sequence"/>
</dbReference>
<keyword evidence="8 17" id="KW-0378">Hydrolase</keyword>
<evidence type="ECO:0000256" key="8">
    <source>
        <dbReference type="ARBA" id="ARBA00022801"/>
    </source>
</evidence>
<evidence type="ECO:0000313" key="17">
    <source>
        <dbReference type="EMBL" id="CDL92646.1"/>
    </source>
</evidence>
<dbReference type="GO" id="GO:0071555">
    <property type="term" value="P:cell wall organization"/>
    <property type="evidence" value="ECO:0007669"/>
    <property type="project" value="UniProtKB-KW"/>
</dbReference>
<comment type="catalytic activity">
    <reaction evidence="12">
        <text>Preferential cleavage: (Ac)2-L-Lys-D-Ala-|-D-Ala. Also transpeptidation of peptidyl-alanyl moieties that are N-acyl substituents of D-alanine.</text>
        <dbReference type="EC" id="3.4.16.4"/>
    </reaction>
</comment>
<comment type="similarity">
    <text evidence="3 15">Belongs to the peptidase S11 family.</text>
</comment>
<dbReference type="EC" id="3.4.16.4" evidence="4"/>
<evidence type="ECO:0000256" key="3">
    <source>
        <dbReference type="ARBA" id="ARBA00007164"/>
    </source>
</evidence>
<evidence type="ECO:0000256" key="9">
    <source>
        <dbReference type="ARBA" id="ARBA00022960"/>
    </source>
</evidence>
<evidence type="ECO:0000256" key="13">
    <source>
        <dbReference type="PIRSR" id="PIRSR618044-1"/>
    </source>
</evidence>
<dbReference type="Pfam" id="PF00768">
    <property type="entry name" value="Peptidase_S11"/>
    <property type="match status" value="1"/>
</dbReference>
<dbReference type="GO" id="GO:0008360">
    <property type="term" value="P:regulation of cell shape"/>
    <property type="evidence" value="ECO:0007669"/>
    <property type="project" value="UniProtKB-KW"/>
</dbReference>
<dbReference type="Pfam" id="PF07943">
    <property type="entry name" value="PBP5_C"/>
    <property type="match status" value="1"/>
</dbReference>
<accession>W6N7Z0</accession>
<dbReference type="RefSeq" id="WP_017894584.1">
    <property type="nucleotide sequence ID" value="NZ_CBXI010000044.1"/>
</dbReference>
<keyword evidence="5 17" id="KW-0121">Carboxypeptidase</keyword>
<dbReference type="InterPro" id="IPR012907">
    <property type="entry name" value="Peptidase_S11_C"/>
</dbReference>
<dbReference type="PRINTS" id="PR00725">
    <property type="entry name" value="DADACBPTASE1"/>
</dbReference>
<keyword evidence="6" id="KW-0645">Protease</keyword>
<evidence type="ECO:0000259" key="16">
    <source>
        <dbReference type="SMART" id="SM00936"/>
    </source>
</evidence>
<evidence type="ECO:0000256" key="14">
    <source>
        <dbReference type="PIRSR" id="PIRSR618044-2"/>
    </source>
</evidence>
<keyword evidence="11" id="KW-0961">Cell wall biogenesis/degradation</keyword>
<dbReference type="Gene3D" id="3.40.710.10">
    <property type="entry name" value="DD-peptidase/beta-lactamase superfamily"/>
    <property type="match status" value="1"/>
</dbReference>
<dbReference type="InterPro" id="IPR018044">
    <property type="entry name" value="Peptidase_S11"/>
</dbReference>
<dbReference type="GeneID" id="29419126"/>
<keyword evidence="10" id="KW-0573">Peptidoglycan synthesis</keyword>
<dbReference type="InterPro" id="IPR012338">
    <property type="entry name" value="Beta-lactam/transpept-like"/>
</dbReference>
<reference evidence="17 18" key="1">
    <citation type="journal article" date="2015" name="Genome Announc.">
        <title>Draft Genome Sequence of Clostridium tyrobutyricum Strain DIVETGP, Isolated from Cow's Milk for Grana Padano Production.</title>
        <authorList>
            <person name="Soggiu A."/>
            <person name="Piras C."/>
            <person name="Gaiarsa S."/>
            <person name="Sassera D."/>
            <person name="Roncada P."/>
            <person name="Bendixen E."/>
            <person name="Brasca M."/>
            <person name="Bonizzi L."/>
        </authorList>
    </citation>
    <scope>NUCLEOTIDE SEQUENCE [LARGE SCALE GENOMIC DNA]</scope>
    <source>
        <strain evidence="17 18">DIVETGP</strain>
    </source>
</reference>
<evidence type="ECO:0000256" key="6">
    <source>
        <dbReference type="ARBA" id="ARBA00022670"/>
    </source>
</evidence>
<dbReference type="AlphaFoldDB" id="W6N7Z0"/>
<dbReference type="SUPFAM" id="SSF56601">
    <property type="entry name" value="beta-lactamase/transpeptidase-like"/>
    <property type="match status" value="1"/>
</dbReference>
<evidence type="ECO:0000256" key="1">
    <source>
        <dbReference type="ARBA" id="ARBA00003217"/>
    </source>
</evidence>
<comment type="pathway">
    <text evidence="2">Cell wall biogenesis; peptidoglycan biosynthesis.</text>
</comment>
<feature type="domain" description="Peptidase S11 D-Ala-D-Ala carboxypeptidase A C-terminal" evidence="16">
    <location>
        <begin position="272"/>
        <end position="357"/>
    </location>
</feature>
<feature type="active site" description="Proton acceptor" evidence="13">
    <location>
        <position position="68"/>
    </location>
</feature>
<dbReference type="Gene3D" id="2.60.410.10">
    <property type="entry name" value="D-Ala-D-Ala carboxypeptidase, C-terminal domain"/>
    <property type="match status" value="1"/>
</dbReference>
<dbReference type="SUPFAM" id="SSF69189">
    <property type="entry name" value="Penicillin-binding protein associated domain"/>
    <property type="match status" value="1"/>
</dbReference>
<dbReference type="UniPathway" id="UPA00219"/>
<organism evidence="17 18">
    <name type="scientific">Clostridium tyrobutyricum DIVETGP</name>
    <dbReference type="NCBI Taxonomy" id="1408889"/>
    <lineage>
        <taxon>Bacteria</taxon>
        <taxon>Bacillati</taxon>
        <taxon>Bacillota</taxon>
        <taxon>Clostridia</taxon>
        <taxon>Eubacteriales</taxon>
        <taxon>Clostridiaceae</taxon>
        <taxon>Clostridium</taxon>
    </lineage>
</organism>
<evidence type="ECO:0000256" key="15">
    <source>
        <dbReference type="RuleBase" id="RU004016"/>
    </source>
</evidence>
<sequence length="367" mass="40853">MGGKLKKALVFIMVLFIGINIFSDNVFAAIDKYPYIDARCAVAIDSKSKVVLYEKNAYELVPMASTTKIMTSLVAIKYGNLDKKVEISVRSAGIRGSTVGYKKGEKIKLRELLYGLMLRSGNDAAIAISEGVSGSVEEFVKLMNEYASGIGILNTHFETPHGLDKDEHYSTAYDLALVASKAKENKIFNDIVGSKDVDGEKNGFSRSYHNINKILWEIPQSNGVKTGYTGKAGKCLVTSAKFKENDIVMVVLNCPGRWKETKKIYDYVSKNYEFKKIFSKGKIALKLNVGKKQLKLKYGEDVVIPIDKRCKYTSKIIKPQKIVSTVKKGDNVGELYIYKDGKKIYNSPLKAGNAVKLGNKFILPFFH</sequence>
<protein>
    <recommendedName>
        <fullName evidence="4">serine-type D-Ala-D-Ala carboxypeptidase</fullName>
        <ecNumber evidence="4">3.4.16.4</ecNumber>
    </recommendedName>
</protein>
<dbReference type="GO" id="GO:0009252">
    <property type="term" value="P:peptidoglycan biosynthetic process"/>
    <property type="evidence" value="ECO:0007669"/>
    <property type="project" value="UniProtKB-UniPathway"/>
</dbReference>
<evidence type="ECO:0000256" key="2">
    <source>
        <dbReference type="ARBA" id="ARBA00004752"/>
    </source>
</evidence>
<evidence type="ECO:0000313" key="18">
    <source>
        <dbReference type="Proteomes" id="UP000019482"/>
    </source>
</evidence>
<keyword evidence="18" id="KW-1185">Reference proteome</keyword>
<feature type="binding site" evidence="14">
    <location>
        <position position="225"/>
    </location>
    <ligand>
        <name>substrate</name>
    </ligand>
</feature>
<dbReference type="InterPro" id="IPR037167">
    <property type="entry name" value="Peptidase_S11_C_sf"/>
</dbReference>
<evidence type="ECO:0000256" key="11">
    <source>
        <dbReference type="ARBA" id="ARBA00023316"/>
    </source>
</evidence>
<comment type="caution">
    <text evidence="17">The sequence shown here is derived from an EMBL/GenBank/DDBJ whole genome shotgun (WGS) entry which is preliminary data.</text>
</comment>
<keyword evidence="7" id="KW-0732">Signal</keyword>
<dbReference type="InterPro" id="IPR015956">
    <property type="entry name" value="Peniciliin-bd_prot_C_sf"/>
</dbReference>
<proteinExistence type="inferred from homology"/>
<keyword evidence="9" id="KW-0133">Cell shape</keyword>
<dbReference type="GO" id="GO:0006508">
    <property type="term" value="P:proteolysis"/>
    <property type="evidence" value="ECO:0007669"/>
    <property type="project" value="UniProtKB-KW"/>
</dbReference>
<name>W6N7Z0_CLOTY</name>
<dbReference type="PANTHER" id="PTHR21581">
    <property type="entry name" value="D-ALANYL-D-ALANINE CARBOXYPEPTIDASE"/>
    <property type="match status" value="1"/>
</dbReference>
<evidence type="ECO:0000256" key="5">
    <source>
        <dbReference type="ARBA" id="ARBA00022645"/>
    </source>
</evidence>
<dbReference type="OrthoDB" id="9791132at2"/>
<dbReference type="PANTHER" id="PTHR21581:SF33">
    <property type="entry name" value="D-ALANYL-D-ALANINE CARBOXYPEPTIDASE DACB"/>
    <property type="match status" value="1"/>
</dbReference>